<evidence type="ECO:0000313" key="3">
    <source>
        <dbReference type="Proteomes" id="UP001567538"/>
    </source>
</evidence>
<dbReference type="PROSITE" id="PS50181">
    <property type="entry name" value="FBOX"/>
    <property type="match status" value="1"/>
</dbReference>
<feature type="domain" description="F-box" evidence="1">
    <location>
        <begin position="56"/>
        <end position="102"/>
    </location>
</feature>
<dbReference type="InterPro" id="IPR036047">
    <property type="entry name" value="F-box-like_dom_sf"/>
</dbReference>
<dbReference type="PANTHER" id="PTHR31482">
    <property type="entry name" value="ESTS AU081301(E20138)"/>
    <property type="match status" value="1"/>
</dbReference>
<evidence type="ECO:0000259" key="1">
    <source>
        <dbReference type="PROSITE" id="PS50181"/>
    </source>
</evidence>
<dbReference type="SUPFAM" id="SSF81383">
    <property type="entry name" value="F-box domain"/>
    <property type="match status" value="1"/>
</dbReference>
<dbReference type="Gene3D" id="1.20.1280.50">
    <property type="match status" value="1"/>
</dbReference>
<accession>A0ABD1HM24</accession>
<dbReference type="PANTHER" id="PTHR31482:SF16">
    <property type="entry name" value="F-BOX DOMAIN-CONTAINING PROTEIN"/>
    <property type="match status" value="1"/>
</dbReference>
<keyword evidence="3" id="KW-1185">Reference proteome</keyword>
<gene>
    <name evidence="2" type="ORF">AAHA92_12720</name>
</gene>
<dbReference type="AlphaFoldDB" id="A0ABD1HM24"/>
<dbReference type="Pfam" id="PF12937">
    <property type="entry name" value="F-box-like"/>
    <property type="match status" value="1"/>
</dbReference>
<comment type="caution">
    <text evidence="2">The sequence shown here is derived from an EMBL/GenBank/DDBJ whole genome shotgun (WGS) entry which is preliminary data.</text>
</comment>
<dbReference type="Proteomes" id="UP001567538">
    <property type="component" value="Unassembled WGS sequence"/>
</dbReference>
<organism evidence="2 3">
    <name type="scientific">Salvia divinorum</name>
    <name type="common">Maria pastora</name>
    <name type="synonym">Diviner's sage</name>
    <dbReference type="NCBI Taxonomy" id="28513"/>
    <lineage>
        <taxon>Eukaryota</taxon>
        <taxon>Viridiplantae</taxon>
        <taxon>Streptophyta</taxon>
        <taxon>Embryophyta</taxon>
        <taxon>Tracheophyta</taxon>
        <taxon>Spermatophyta</taxon>
        <taxon>Magnoliopsida</taxon>
        <taxon>eudicotyledons</taxon>
        <taxon>Gunneridae</taxon>
        <taxon>Pentapetalae</taxon>
        <taxon>asterids</taxon>
        <taxon>lamiids</taxon>
        <taxon>Lamiales</taxon>
        <taxon>Lamiaceae</taxon>
        <taxon>Nepetoideae</taxon>
        <taxon>Mentheae</taxon>
        <taxon>Salviinae</taxon>
        <taxon>Salvia</taxon>
        <taxon>Salvia subgen. Calosphace</taxon>
    </lineage>
</organism>
<dbReference type="InterPro" id="IPR001810">
    <property type="entry name" value="F-box_dom"/>
</dbReference>
<reference evidence="2 3" key="1">
    <citation type="submission" date="2024-06" db="EMBL/GenBank/DDBJ databases">
        <title>A chromosome level genome sequence of Diviner's sage (Salvia divinorum).</title>
        <authorList>
            <person name="Ford S.A."/>
            <person name="Ro D.-K."/>
            <person name="Ness R.W."/>
            <person name="Phillips M.A."/>
        </authorList>
    </citation>
    <scope>NUCLEOTIDE SEQUENCE [LARGE SCALE GENOMIC DNA]</scope>
    <source>
        <strain evidence="2">SAF-2024a</strain>
        <tissue evidence="2">Leaf</tissue>
    </source>
</reference>
<proteinExistence type="predicted"/>
<name>A0ABD1HM24_SALDI</name>
<dbReference type="SMART" id="SM00256">
    <property type="entry name" value="FBOX"/>
    <property type="match status" value="1"/>
</dbReference>
<sequence length="354" mass="41666">MGSRVWRFPLFFSEILFLLAKKRKDFRKVFRTPSFKKTLSKKFDILEEDDRKKEISISLVDLPDLVLDCILEKLSPAELCSMAQVCFALREKCTSDHLWQKLLKQKWGEAIGAAAYREWQSQIPSKRFLYFTERRSKLWLFSTLFRFKSEMREEKITPNSVMSCYLVLETGKFWFSAQVFNRENGHVGFMLSCYDAQLSYDSATDNFVARYKAQGRSMIEEGIEWKRIRAPTIKTPANVLHISSCLDDLKPNDHIEIQWRKNKDFPYGWWYGVVAHLDSCSGNELSCQCHASDTIVLEFKQYSGESRWRKAEMKRKSHREIGNEVDGFYGGIRKLSNTQEIEKWKQLWPNCTLE</sequence>
<dbReference type="EMBL" id="JBEAFC010000005">
    <property type="protein sequence ID" value="KAL1557202.1"/>
    <property type="molecule type" value="Genomic_DNA"/>
</dbReference>
<evidence type="ECO:0000313" key="2">
    <source>
        <dbReference type="EMBL" id="KAL1557202.1"/>
    </source>
</evidence>
<protein>
    <submittedName>
        <fullName evidence="2">F-box protein-like protein</fullName>
    </submittedName>
</protein>